<dbReference type="InterPro" id="IPR052895">
    <property type="entry name" value="HetReg/Transcr_Mod"/>
</dbReference>
<protein>
    <submittedName>
        <fullName evidence="2">HET-domain-containing protein</fullName>
    </submittedName>
</protein>
<proteinExistence type="predicted"/>
<accession>A0A9P4LD46</accession>
<evidence type="ECO:0000313" key="3">
    <source>
        <dbReference type="Proteomes" id="UP000800039"/>
    </source>
</evidence>
<dbReference type="PANTHER" id="PTHR24148">
    <property type="entry name" value="ANKYRIN REPEAT DOMAIN-CONTAINING PROTEIN 39 HOMOLOG-RELATED"/>
    <property type="match status" value="1"/>
</dbReference>
<dbReference type="Pfam" id="PF26639">
    <property type="entry name" value="Het-6_barrel"/>
    <property type="match status" value="1"/>
</dbReference>
<dbReference type="OrthoDB" id="4476201at2759"/>
<dbReference type="GeneID" id="63853054"/>
<gene>
    <name evidence="2" type="ORF">K460DRAFT_390915</name>
</gene>
<dbReference type="RefSeq" id="XP_040792966.1">
    <property type="nucleotide sequence ID" value="XM_040935803.1"/>
</dbReference>
<sequence length="760" mass="86352">MNELLELEILMKQEFGWAEDTPASMYSTLPTTTSIRILKVLKQPNPIGKVICQVDIVDLDSLPQYSALSYTWGDPGANPTDVPNPNISQKPIHGKYEIICNGHPVSVTKNCLSFLHAMIQWHYFLERDRSDDDSDLLKQIPNDYFWIDAICINQGSLQERSSQVRLMDRVYRQAQKVVVWLGPSDSMTEPAVKAVCAISSVSKRTCEQLLASRMLDPEVYQKLGIPLISKHEWQCLRALYDRAWFSRSWTIQEYVLSRNTVVFCGHAFLEMKWLRRAAENTAVMGWGYQLEILGTEIDTPDNTSLYMVPYEIWAAQEQSMPTNAISSSSHIWQQVHGASLRSGLIHRHDSTCTCKMARHYSIYTLPLLTTLLRVQNQVSRERWLNQNNTVPLQVVLQVTRQNECSNPADKLYSVLGLVPEASWQNLPIDYAMPIAELYTRAAFVMMQATQSLSILSYVGDKKCRQQKTLPSWVPDFTSPGFNSPLDIGCGLHLPITGQRLVSFDASRNMPLRLGLHESSHRTLPVSGIYYDTVHLVTQFDVCGLRFLEPLLDVIVVGPRDRLWRTLLANESVVEIPGEHIKPPFVAQTIDGEVFEFLLGTIVGGLPFDTSLVMRTSPDECSEDIGRREYAVYEKIVGLEQNCIPYGRLYSEKESVLFSPLQYRYSPEEVLCLIQNFLQSLHSRMQDRDLFTTKNCRIGTGMRSTQEGDEIWVLAGGKVPYVLRPKGNAQYELIGEAYLHDIMYGELVKEMGDMVKDIVLV</sequence>
<reference evidence="2" key="1">
    <citation type="submission" date="2020-01" db="EMBL/GenBank/DDBJ databases">
        <authorList>
            <consortium name="DOE Joint Genome Institute"/>
            <person name="Haridas S."/>
            <person name="Albert R."/>
            <person name="Binder M."/>
            <person name="Bloem J."/>
            <person name="Labutti K."/>
            <person name="Salamov A."/>
            <person name="Andreopoulos B."/>
            <person name="Baker S.E."/>
            <person name="Barry K."/>
            <person name="Bills G."/>
            <person name="Bluhm B.H."/>
            <person name="Cannon C."/>
            <person name="Castanera R."/>
            <person name="Culley D.E."/>
            <person name="Daum C."/>
            <person name="Ezra D."/>
            <person name="Gonzalez J.B."/>
            <person name="Henrissat B."/>
            <person name="Kuo A."/>
            <person name="Liang C."/>
            <person name="Lipzen A."/>
            <person name="Lutzoni F."/>
            <person name="Magnuson J."/>
            <person name="Mondo S."/>
            <person name="Nolan M."/>
            <person name="Ohm R."/>
            <person name="Pangilinan J."/>
            <person name="Park H.-J."/>
            <person name="Ramirez L."/>
            <person name="Alfaro M."/>
            <person name="Sun H."/>
            <person name="Tritt A."/>
            <person name="Yoshinaga Y."/>
            <person name="Zwiers L.-H."/>
            <person name="Turgeon B.G."/>
            <person name="Goodwin S.B."/>
            <person name="Spatafora J.W."/>
            <person name="Crous P.W."/>
            <person name="Grigoriev I.V."/>
        </authorList>
    </citation>
    <scope>NUCLEOTIDE SEQUENCE</scope>
    <source>
        <strain evidence="2">CBS 394.84</strain>
    </source>
</reference>
<feature type="domain" description="Heterokaryon incompatibility" evidence="1">
    <location>
        <begin position="65"/>
        <end position="253"/>
    </location>
</feature>
<dbReference type="Pfam" id="PF06985">
    <property type="entry name" value="HET"/>
    <property type="match status" value="1"/>
</dbReference>
<name>A0A9P4LD46_9PLEO</name>
<dbReference type="AlphaFoldDB" id="A0A9P4LD46"/>
<organism evidence="2 3">
    <name type="scientific">Cucurbitaria berberidis CBS 394.84</name>
    <dbReference type="NCBI Taxonomy" id="1168544"/>
    <lineage>
        <taxon>Eukaryota</taxon>
        <taxon>Fungi</taxon>
        <taxon>Dikarya</taxon>
        <taxon>Ascomycota</taxon>
        <taxon>Pezizomycotina</taxon>
        <taxon>Dothideomycetes</taxon>
        <taxon>Pleosporomycetidae</taxon>
        <taxon>Pleosporales</taxon>
        <taxon>Pleosporineae</taxon>
        <taxon>Cucurbitariaceae</taxon>
        <taxon>Cucurbitaria</taxon>
    </lineage>
</organism>
<evidence type="ECO:0000259" key="1">
    <source>
        <dbReference type="Pfam" id="PF06985"/>
    </source>
</evidence>
<dbReference type="Proteomes" id="UP000800039">
    <property type="component" value="Unassembled WGS sequence"/>
</dbReference>
<dbReference type="EMBL" id="ML976614">
    <property type="protein sequence ID" value="KAF1850403.1"/>
    <property type="molecule type" value="Genomic_DNA"/>
</dbReference>
<dbReference type="PANTHER" id="PTHR24148:SF64">
    <property type="entry name" value="HETEROKARYON INCOMPATIBILITY DOMAIN-CONTAINING PROTEIN"/>
    <property type="match status" value="1"/>
</dbReference>
<keyword evidence="3" id="KW-1185">Reference proteome</keyword>
<comment type="caution">
    <text evidence="2">The sequence shown here is derived from an EMBL/GenBank/DDBJ whole genome shotgun (WGS) entry which is preliminary data.</text>
</comment>
<dbReference type="InterPro" id="IPR010730">
    <property type="entry name" value="HET"/>
</dbReference>
<evidence type="ECO:0000313" key="2">
    <source>
        <dbReference type="EMBL" id="KAF1850403.1"/>
    </source>
</evidence>